<dbReference type="GO" id="GO:0004045">
    <property type="term" value="F:peptidyl-tRNA hydrolase activity"/>
    <property type="evidence" value="ECO:0007669"/>
    <property type="project" value="UniProtKB-EC"/>
</dbReference>
<dbReference type="SMR" id="A0A314L4R8"/>
<keyword evidence="4" id="KW-0472">Membrane</keyword>
<evidence type="ECO:0000256" key="2">
    <source>
        <dbReference type="ARBA" id="ARBA00022801"/>
    </source>
</evidence>
<evidence type="ECO:0000313" key="5">
    <source>
        <dbReference type="EMBL" id="OIT36701.1"/>
    </source>
</evidence>
<feature type="transmembrane region" description="Helical" evidence="4">
    <location>
        <begin position="28"/>
        <end position="51"/>
    </location>
</feature>
<comment type="caution">
    <text evidence="5">The sequence shown here is derived from an EMBL/GenBank/DDBJ whole genome shotgun (WGS) entry which is preliminary data.</text>
</comment>
<protein>
    <recommendedName>
        <fullName evidence="1">peptidyl-tRNA hydrolase</fullName>
        <ecNumber evidence="1">3.1.1.29</ecNumber>
    </recommendedName>
</protein>
<dbReference type="InterPro" id="IPR002833">
    <property type="entry name" value="PTH2"/>
</dbReference>
<organism evidence="5 6">
    <name type="scientific">Nicotiana attenuata</name>
    <name type="common">Coyote tobacco</name>
    <dbReference type="NCBI Taxonomy" id="49451"/>
    <lineage>
        <taxon>Eukaryota</taxon>
        <taxon>Viridiplantae</taxon>
        <taxon>Streptophyta</taxon>
        <taxon>Embryophyta</taxon>
        <taxon>Tracheophyta</taxon>
        <taxon>Spermatophyta</taxon>
        <taxon>Magnoliopsida</taxon>
        <taxon>eudicotyledons</taxon>
        <taxon>Gunneridae</taxon>
        <taxon>Pentapetalae</taxon>
        <taxon>asterids</taxon>
        <taxon>lamiids</taxon>
        <taxon>Solanales</taxon>
        <taxon>Solanaceae</taxon>
        <taxon>Nicotianoideae</taxon>
        <taxon>Nicotianeae</taxon>
        <taxon>Nicotiana</taxon>
    </lineage>
</organism>
<dbReference type="SUPFAM" id="SSF102462">
    <property type="entry name" value="Peptidyl-tRNA hydrolase II"/>
    <property type="match status" value="1"/>
</dbReference>
<evidence type="ECO:0000313" key="6">
    <source>
        <dbReference type="Proteomes" id="UP000187609"/>
    </source>
</evidence>
<dbReference type="Gene3D" id="3.40.1490.10">
    <property type="entry name" value="Bit1"/>
    <property type="match status" value="1"/>
</dbReference>
<reference evidence="5" key="1">
    <citation type="submission" date="2016-11" db="EMBL/GenBank/DDBJ databases">
        <title>The genome of Nicotiana attenuata.</title>
        <authorList>
            <person name="Xu S."/>
            <person name="Brockmoeller T."/>
            <person name="Gaquerel E."/>
            <person name="Navarro A."/>
            <person name="Kuhl H."/>
            <person name="Gase K."/>
            <person name="Ling Z."/>
            <person name="Zhou W."/>
            <person name="Kreitzer C."/>
            <person name="Stanke M."/>
            <person name="Tang H."/>
            <person name="Lyons E."/>
            <person name="Pandey P."/>
            <person name="Pandey S.P."/>
            <person name="Timmermann B."/>
            <person name="Baldwin I.T."/>
        </authorList>
    </citation>
    <scope>NUCLEOTIDE SEQUENCE [LARGE SCALE GENOMIC DNA]</scope>
    <source>
        <strain evidence="5">UT</strain>
    </source>
</reference>
<evidence type="ECO:0000256" key="1">
    <source>
        <dbReference type="ARBA" id="ARBA00013260"/>
    </source>
</evidence>
<sequence>MRDVHSWLNGSLAWKLIPSFRDFTASRLMNIFLLVYYALTVPVMCLCFSGFCMMQVASGSRTVLAVGPGSKSAVDSVTGKQRLL</sequence>
<keyword evidence="2" id="KW-0378">Hydrolase</keyword>
<dbReference type="EC" id="3.1.1.29" evidence="1"/>
<dbReference type="Proteomes" id="UP000187609">
    <property type="component" value="Unassembled WGS sequence"/>
</dbReference>
<gene>
    <name evidence="5" type="ORF">A4A49_14800</name>
</gene>
<evidence type="ECO:0000256" key="4">
    <source>
        <dbReference type="SAM" id="Phobius"/>
    </source>
</evidence>
<keyword evidence="4" id="KW-1133">Transmembrane helix</keyword>
<dbReference type="InterPro" id="IPR023476">
    <property type="entry name" value="Pep_tRNA_hydro_II_dom_sf"/>
</dbReference>
<accession>A0A314L4R8</accession>
<dbReference type="AlphaFoldDB" id="A0A314L4R8"/>
<dbReference type="EMBL" id="MJEQ01000401">
    <property type="protein sequence ID" value="OIT36701.1"/>
    <property type="molecule type" value="Genomic_DNA"/>
</dbReference>
<evidence type="ECO:0000256" key="3">
    <source>
        <dbReference type="ARBA" id="ARBA00048707"/>
    </source>
</evidence>
<keyword evidence="6" id="KW-1185">Reference proteome</keyword>
<name>A0A314L4R8_NICAT</name>
<keyword evidence="4" id="KW-0812">Transmembrane</keyword>
<dbReference type="Gramene" id="OIT36701">
    <property type="protein sequence ID" value="OIT36701"/>
    <property type="gene ID" value="A4A49_14800"/>
</dbReference>
<proteinExistence type="predicted"/>
<dbReference type="Pfam" id="PF01981">
    <property type="entry name" value="PTH2"/>
    <property type="match status" value="1"/>
</dbReference>
<comment type="catalytic activity">
    <reaction evidence="3">
        <text>an N-acyl-L-alpha-aminoacyl-tRNA + H2O = an N-acyl-L-amino acid + a tRNA + H(+)</text>
        <dbReference type="Rhea" id="RHEA:54448"/>
        <dbReference type="Rhea" id="RHEA-COMP:10123"/>
        <dbReference type="Rhea" id="RHEA-COMP:13883"/>
        <dbReference type="ChEBI" id="CHEBI:15377"/>
        <dbReference type="ChEBI" id="CHEBI:15378"/>
        <dbReference type="ChEBI" id="CHEBI:59874"/>
        <dbReference type="ChEBI" id="CHEBI:78442"/>
        <dbReference type="ChEBI" id="CHEBI:138191"/>
        <dbReference type="EC" id="3.1.1.29"/>
    </reaction>
</comment>